<evidence type="ECO:0000313" key="2">
    <source>
        <dbReference type="EMBL" id="KKB48745.1"/>
    </source>
</evidence>
<name>A0A0F5ITY0_9BACT</name>
<dbReference type="HOGENOM" id="CLU_121835_0_0_10"/>
<comment type="caution">
    <text evidence="2">The sequence shown here is derived from an EMBL/GenBank/DDBJ whole genome shotgun (WGS) entry which is preliminary data.</text>
</comment>
<dbReference type="Proteomes" id="UP000033047">
    <property type="component" value="Unassembled WGS sequence"/>
</dbReference>
<evidence type="ECO:0000313" key="3">
    <source>
        <dbReference type="Proteomes" id="UP000033047"/>
    </source>
</evidence>
<feature type="domain" description="Cupin fold metalloprotein WbuC cupin" evidence="1">
    <location>
        <begin position="5"/>
        <end position="84"/>
    </location>
</feature>
<dbReference type="RefSeq" id="WP_046147631.1">
    <property type="nucleotide sequence ID" value="NZ_KQ033913.1"/>
</dbReference>
<dbReference type="InterPro" id="IPR014710">
    <property type="entry name" value="RmlC-like_jellyroll"/>
</dbReference>
<dbReference type="CDD" id="cd07005">
    <property type="entry name" value="cupin_WbuC-like"/>
    <property type="match status" value="1"/>
</dbReference>
<dbReference type="PATRIC" id="fig|927665.4.peg.4083"/>
<gene>
    <name evidence="2" type="ORF">HMPREF1535_03974</name>
</gene>
<accession>A0A0F5ITY0</accession>
<dbReference type="InterPro" id="IPR011051">
    <property type="entry name" value="RmlC_Cupin_sf"/>
</dbReference>
<sequence>MYKINLTLLNEVTKQAQKSPRLRMNHNFHDFLDAKAQRLLNALEPGTILPIHRHPHTAETYLLLRGKIRVMFYNDKKEETESTLLDPLAGSFGVHIPANQWHTLEVLDSGSVLFEVKDGPYTPLGENDLLK</sequence>
<dbReference type="NCBIfam" id="TIGR04366">
    <property type="entry name" value="cupin_WbuC"/>
    <property type="match status" value="1"/>
</dbReference>
<dbReference type="EMBL" id="AQHV01000021">
    <property type="protein sequence ID" value="KKB48745.1"/>
    <property type="molecule type" value="Genomic_DNA"/>
</dbReference>
<evidence type="ECO:0000259" key="1">
    <source>
        <dbReference type="Pfam" id="PF19480"/>
    </source>
</evidence>
<dbReference type="AlphaFoldDB" id="A0A0F5ITY0"/>
<dbReference type="SUPFAM" id="SSF51182">
    <property type="entry name" value="RmlC-like cupins"/>
    <property type="match status" value="1"/>
</dbReference>
<reference evidence="2 3" key="1">
    <citation type="submission" date="2013-04" db="EMBL/GenBank/DDBJ databases">
        <title>The Genome Sequence of Parabacteroides goldsteinii DSM 19448.</title>
        <authorList>
            <consortium name="The Broad Institute Genomics Platform"/>
            <person name="Earl A."/>
            <person name="Ward D."/>
            <person name="Feldgarden M."/>
            <person name="Gevers D."/>
            <person name="Martens E."/>
            <person name="Sakamoto M."/>
            <person name="Benno Y."/>
            <person name="Song Y."/>
            <person name="Liu C."/>
            <person name="Lee J."/>
            <person name="Bolanos M."/>
            <person name="Vaisanen M.L."/>
            <person name="Finegold S.M."/>
            <person name="Walker B."/>
            <person name="Young S."/>
            <person name="Zeng Q."/>
            <person name="Gargeya S."/>
            <person name="Fitzgerald M."/>
            <person name="Haas B."/>
            <person name="Abouelleil A."/>
            <person name="Allen A.W."/>
            <person name="Alvarado L."/>
            <person name="Arachchi H.M."/>
            <person name="Berlin A.M."/>
            <person name="Chapman S.B."/>
            <person name="Gainer-Dewar J."/>
            <person name="Goldberg J."/>
            <person name="Griggs A."/>
            <person name="Gujja S."/>
            <person name="Hansen M."/>
            <person name="Howarth C."/>
            <person name="Imamovic A."/>
            <person name="Ireland A."/>
            <person name="Larimer J."/>
            <person name="McCowan C."/>
            <person name="Murphy C."/>
            <person name="Pearson M."/>
            <person name="Poon T.W."/>
            <person name="Priest M."/>
            <person name="Roberts A."/>
            <person name="Saif S."/>
            <person name="Shea T."/>
            <person name="Sisk P."/>
            <person name="Sykes S."/>
            <person name="Wortman J."/>
            <person name="Nusbaum C."/>
            <person name="Birren B."/>
        </authorList>
    </citation>
    <scope>NUCLEOTIDE SEQUENCE [LARGE SCALE GENOMIC DNA]</scope>
    <source>
        <strain evidence="2 3">DSM 19448</strain>
    </source>
</reference>
<organism evidence="2 3">
    <name type="scientific">Parabacteroides goldsteinii DSM 19448 = WAL 12034</name>
    <dbReference type="NCBI Taxonomy" id="927665"/>
    <lineage>
        <taxon>Bacteria</taxon>
        <taxon>Pseudomonadati</taxon>
        <taxon>Bacteroidota</taxon>
        <taxon>Bacteroidia</taxon>
        <taxon>Bacteroidales</taxon>
        <taxon>Tannerellaceae</taxon>
        <taxon>Parabacteroides</taxon>
    </lineage>
</organism>
<dbReference type="Pfam" id="PF19480">
    <property type="entry name" value="DUF6016"/>
    <property type="match status" value="1"/>
</dbReference>
<proteinExistence type="predicted"/>
<dbReference type="InterPro" id="IPR046058">
    <property type="entry name" value="WbuC_cupin"/>
</dbReference>
<protein>
    <recommendedName>
        <fullName evidence="1">Cupin fold metalloprotein WbuC cupin domain-containing protein</fullName>
    </recommendedName>
</protein>
<dbReference type="Gene3D" id="2.60.120.10">
    <property type="entry name" value="Jelly Rolls"/>
    <property type="match status" value="1"/>
</dbReference>
<dbReference type="STRING" id="927665.HMPREF1535_03974"/>
<dbReference type="InterPro" id="IPR027565">
    <property type="entry name" value="Cupin_WbuC"/>
</dbReference>